<protein>
    <submittedName>
        <fullName evidence="2">Uncharacterized protein</fullName>
    </submittedName>
</protein>
<dbReference type="PROSITE" id="PS00530">
    <property type="entry name" value="RNASE_T2_1"/>
    <property type="match status" value="1"/>
</dbReference>
<dbReference type="InterPro" id="IPR018188">
    <property type="entry name" value="RNase_T2_His_AS_1"/>
</dbReference>
<feature type="compositionally biased region" description="Polar residues" evidence="1">
    <location>
        <begin position="51"/>
        <end position="62"/>
    </location>
</feature>
<feature type="compositionally biased region" description="Low complexity" evidence="1">
    <location>
        <begin position="33"/>
        <end position="50"/>
    </location>
</feature>
<feature type="region of interest" description="Disordered" evidence="1">
    <location>
        <begin position="25"/>
        <end position="136"/>
    </location>
</feature>
<dbReference type="SUPFAM" id="SSF55895">
    <property type="entry name" value="Ribonuclease Rh-like"/>
    <property type="match status" value="1"/>
</dbReference>
<accession>S0DH22</accession>
<gene>
    <name evidence="2" type="primary">RNAseT2-like</name>
    <name evidence="2" type="ORF">CSKBV_25.2</name>
</gene>
<dbReference type="GO" id="GO:0033897">
    <property type="term" value="F:ribonuclease T2 activity"/>
    <property type="evidence" value="ECO:0007669"/>
    <property type="project" value="InterPro"/>
</dbReference>
<evidence type="ECO:0000313" key="2">
    <source>
        <dbReference type="EMBL" id="CCQ19216.1"/>
    </source>
</evidence>
<evidence type="ECO:0000256" key="1">
    <source>
        <dbReference type="SAM" id="MobiDB-lite"/>
    </source>
</evidence>
<reference evidence="2" key="1">
    <citation type="journal article" date="2013" name="PLoS ONE">
        <title>Adaptive selection on bracovirus genomes drives the specialization of cotesia parasitoid wasps.</title>
        <authorList>
            <person name="Jancek S."/>
            <person name="Bezier A."/>
            <person name="Gayral P."/>
            <person name="Paillusson C."/>
            <person name="Kaiser L."/>
            <person name="Dupas S."/>
            <person name="Le Ru B.P."/>
            <person name="Barbe V."/>
            <person name="Periquet G."/>
            <person name="Drezen J.-M."/>
            <person name="Herniou E.A."/>
        </authorList>
    </citation>
    <scope>NUCLEOTIDE SEQUENCE</scope>
    <source>
        <strain evidence="2">Kitale</strain>
    </source>
</reference>
<dbReference type="GO" id="GO:0003723">
    <property type="term" value="F:RNA binding"/>
    <property type="evidence" value="ECO:0007669"/>
    <property type="project" value="InterPro"/>
</dbReference>
<name>S0DH22_9VIRU</name>
<proteinExistence type="predicted"/>
<dbReference type="EMBL" id="HF562922">
    <property type="protein sequence ID" value="CCQ19216.1"/>
    <property type="molecule type" value="Genomic_DNA"/>
</dbReference>
<dbReference type="InterPro" id="IPR036430">
    <property type="entry name" value="RNase_T2-like_sf"/>
</dbReference>
<organism evidence="2">
    <name type="scientific">Cotesia sesamiae Kitale bracovirus</name>
    <dbReference type="NCBI Taxonomy" id="452648"/>
    <lineage>
        <taxon>Viruses</taxon>
        <taxon>Viruses incertae sedis</taxon>
        <taxon>Polydnaviriformidae</taxon>
        <taxon>Bracoviriform</taxon>
        <taxon>Cotesia sesamiae bracovirus</taxon>
    </lineage>
</organism>
<dbReference type="Gene3D" id="3.90.730.10">
    <property type="entry name" value="Ribonuclease T2-like"/>
    <property type="match status" value="1"/>
</dbReference>
<sequence length="307" mass="33659">MKFRKWLLVCLMFQTLLIISEAGSNSKKRNQKSSLPGLGSGTQGTSLGRTNSGRVSPTQTNVGGHHVWGTGPQVRPHQSGSRPLASSHYSRAGPSVRPQYSGALASHAPHTPTFPSPGTSQMGHPQHAANDNFPALGAPKVTYADVEKRSLNLRRSSSLSLGYHSGSRSSLSSVGSIAANPIGLGAPRSTAIMKSAAHPKKCVDNTGTTPKFIAPAEHCFDFFKLAVAWSPGFAYKQWVTGYQICADKVHPSWIIHGLWPTMFERYKNPMPRCRRNIITFNRNRFINNKMLRPLDNTWYICLSSEMM</sequence>